<dbReference type="EMBL" id="BMAW01011374">
    <property type="protein sequence ID" value="GFT23526.1"/>
    <property type="molecule type" value="Genomic_DNA"/>
</dbReference>
<comment type="caution">
    <text evidence="1">The sequence shown here is derived from an EMBL/GenBank/DDBJ whole genome shotgun (WGS) entry which is preliminary data.</text>
</comment>
<sequence length="170" mass="19511">MVTEAIKYYILSTCFKEKQLKKEIPLHTKEHNLNDQLAAPKVFPELTSLQQYQIKLDETTPKAHSEIICNSLSTKVQFSTLEKSNNLIVKHSRELKQKTPPVVHSVFVYKICVALNLDAQLCPLKTGCTSITDMQQKTITKKNFPKLHSIFIYKIFRALDLKAVLQPLQQ</sequence>
<evidence type="ECO:0000313" key="1">
    <source>
        <dbReference type="EMBL" id="GFT23526.1"/>
    </source>
</evidence>
<accession>A0A8X6TJ92</accession>
<name>A0A8X6TJ92_NEPPI</name>
<gene>
    <name evidence="1" type="ORF">NPIL_381551</name>
</gene>
<reference evidence="1" key="1">
    <citation type="submission" date="2020-08" db="EMBL/GenBank/DDBJ databases">
        <title>Multicomponent nature underlies the extraordinary mechanical properties of spider dragline silk.</title>
        <authorList>
            <person name="Kono N."/>
            <person name="Nakamura H."/>
            <person name="Mori M."/>
            <person name="Yoshida Y."/>
            <person name="Ohtoshi R."/>
            <person name="Malay A.D."/>
            <person name="Moran D.A.P."/>
            <person name="Tomita M."/>
            <person name="Numata K."/>
            <person name="Arakawa K."/>
        </authorList>
    </citation>
    <scope>NUCLEOTIDE SEQUENCE</scope>
</reference>
<proteinExistence type="predicted"/>
<evidence type="ECO:0000313" key="2">
    <source>
        <dbReference type="Proteomes" id="UP000887013"/>
    </source>
</evidence>
<dbReference type="AlphaFoldDB" id="A0A8X6TJ92"/>
<keyword evidence="2" id="KW-1185">Reference proteome</keyword>
<dbReference type="Proteomes" id="UP000887013">
    <property type="component" value="Unassembled WGS sequence"/>
</dbReference>
<protein>
    <submittedName>
        <fullName evidence="1">Uncharacterized protein</fullName>
    </submittedName>
</protein>
<organism evidence="1 2">
    <name type="scientific">Nephila pilipes</name>
    <name type="common">Giant wood spider</name>
    <name type="synonym">Nephila maculata</name>
    <dbReference type="NCBI Taxonomy" id="299642"/>
    <lineage>
        <taxon>Eukaryota</taxon>
        <taxon>Metazoa</taxon>
        <taxon>Ecdysozoa</taxon>
        <taxon>Arthropoda</taxon>
        <taxon>Chelicerata</taxon>
        <taxon>Arachnida</taxon>
        <taxon>Araneae</taxon>
        <taxon>Araneomorphae</taxon>
        <taxon>Entelegynae</taxon>
        <taxon>Araneoidea</taxon>
        <taxon>Nephilidae</taxon>
        <taxon>Nephila</taxon>
    </lineage>
</organism>